<dbReference type="EMBL" id="BGZK01000963">
    <property type="protein sequence ID" value="GBP66662.1"/>
    <property type="molecule type" value="Genomic_DNA"/>
</dbReference>
<reference evidence="2 3" key="1">
    <citation type="journal article" date="2019" name="Commun. Biol.">
        <title>The bagworm genome reveals a unique fibroin gene that provides high tensile strength.</title>
        <authorList>
            <person name="Kono N."/>
            <person name="Nakamura H."/>
            <person name="Ohtoshi R."/>
            <person name="Tomita M."/>
            <person name="Numata K."/>
            <person name="Arakawa K."/>
        </authorList>
    </citation>
    <scope>NUCLEOTIDE SEQUENCE [LARGE SCALE GENOMIC DNA]</scope>
</reference>
<comment type="caution">
    <text evidence="2">The sequence shown here is derived from an EMBL/GenBank/DDBJ whole genome shotgun (WGS) entry which is preliminary data.</text>
</comment>
<protein>
    <submittedName>
        <fullName evidence="2">Uncharacterized protein</fullName>
    </submittedName>
</protein>
<dbReference type="Proteomes" id="UP000299102">
    <property type="component" value="Unassembled WGS sequence"/>
</dbReference>
<proteinExistence type="predicted"/>
<name>A0A4C1XUJ3_EUMVA</name>
<feature type="region of interest" description="Disordered" evidence="1">
    <location>
        <begin position="65"/>
        <end position="88"/>
    </location>
</feature>
<evidence type="ECO:0000313" key="3">
    <source>
        <dbReference type="Proteomes" id="UP000299102"/>
    </source>
</evidence>
<gene>
    <name evidence="2" type="ORF">EVAR_50487_1</name>
</gene>
<accession>A0A4C1XUJ3</accession>
<organism evidence="2 3">
    <name type="scientific">Eumeta variegata</name>
    <name type="common">Bagworm moth</name>
    <name type="synonym">Eumeta japonica</name>
    <dbReference type="NCBI Taxonomy" id="151549"/>
    <lineage>
        <taxon>Eukaryota</taxon>
        <taxon>Metazoa</taxon>
        <taxon>Ecdysozoa</taxon>
        <taxon>Arthropoda</taxon>
        <taxon>Hexapoda</taxon>
        <taxon>Insecta</taxon>
        <taxon>Pterygota</taxon>
        <taxon>Neoptera</taxon>
        <taxon>Endopterygota</taxon>
        <taxon>Lepidoptera</taxon>
        <taxon>Glossata</taxon>
        <taxon>Ditrysia</taxon>
        <taxon>Tineoidea</taxon>
        <taxon>Psychidae</taxon>
        <taxon>Oiketicinae</taxon>
        <taxon>Eumeta</taxon>
    </lineage>
</organism>
<evidence type="ECO:0000256" key="1">
    <source>
        <dbReference type="SAM" id="MobiDB-lite"/>
    </source>
</evidence>
<keyword evidence="3" id="KW-1185">Reference proteome</keyword>
<dbReference type="AlphaFoldDB" id="A0A4C1XUJ3"/>
<evidence type="ECO:0000313" key="2">
    <source>
        <dbReference type="EMBL" id="GBP66662.1"/>
    </source>
</evidence>
<sequence>MFFFLSFSLRVEGDKKLMCYPRIRVRGECPTLTDQKTPEATCRIGPFGEELFCIERGTRRVRQTLTKPDAPAAGAQPLKNDAHIPTSV</sequence>